<organism evidence="1 2">
    <name type="scientific">Gossypium barbadense</name>
    <name type="common">Sea Island cotton</name>
    <name type="synonym">Hibiscus barbadensis</name>
    <dbReference type="NCBI Taxonomy" id="3634"/>
    <lineage>
        <taxon>Eukaryota</taxon>
        <taxon>Viridiplantae</taxon>
        <taxon>Streptophyta</taxon>
        <taxon>Embryophyta</taxon>
        <taxon>Tracheophyta</taxon>
        <taxon>Spermatophyta</taxon>
        <taxon>Magnoliopsida</taxon>
        <taxon>eudicotyledons</taxon>
        <taxon>Gunneridae</taxon>
        <taxon>Pentapetalae</taxon>
        <taxon>rosids</taxon>
        <taxon>malvids</taxon>
        <taxon>Malvales</taxon>
        <taxon>Malvaceae</taxon>
        <taxon>Malvoideae</taxon>
        <taxon>Gossypium</taxon>
    </lineage>
</organism>
<dbReference type="EMBL" id="KZ665681">
    <property type="protein sequence ID" value="PPR98248.1"/>
    <property type="molecule type" value="Genomic_DNA"/>
</dbReference>
<dbReference type="Proteomes" id="UP000239757">
    <property type="component" value="Unassembled WGS sequence"/>
</dbReference>
<sequence>MDRTVEYEKFDLKLLIAKHMFSATLGLVTSVIPNEPREAYIVRFRYRSLYQEMYLQEHYKRYGKGLYQNMPWRVRGSTLRYRVCTECTLERAEP</sequence>
<name>A0A2P5X4I7_GOSBA</name>
<evidence type="ECO:0000313" key="1">
    <source>
        <dbReference type="EMBL" id="PPR98248.1"/>
    </source>
</evidence>
<gene>
    <name evidence="1" type="ORF">GOBAR_AA22432</name>
</gene>
<reference evidence="1 2" key="1">
    <citation type="submission" date="2015-01" db="EMBL/GenBank/DDBJ databases">
        <title>Genome of allotetraploid Gossypium barbadense reveals genomic plasticity and fiber elongation in cotton evolution.</title>
        <authorList>
            <person name="Chen X."/>
            <person name="Liu X."/>
            <person name="Zhao B."/>
            <person name="Zheng H."/>
            <person name="Hu Y."/>
            <person name="Lu G."/>
            <person name="Yang C."/>
            <person name="Chen J."/>
            <person name="Shan C."/>
            <person name="Zhang L."/>
            <person name="Zhou Y."/>
            <person name="Wang L."/>
            <person name="Guo W."/>
            <person name="Bai Y."/>
            <person name="Ruan J."/>
            <person name="Shangguan X."/>
            <person name="Mao Y."/>
            <person name="Jiang J."/>
            <person name="Zhu Y."/>
            <person name="Lei J."/>
            <person name="Kang H."/>
            <person name="Chen S."/>
            <person name="He X."/>
            <person name="Wang R."/>
            <person name="Wang Y."/>
            <person name="Chen J."/>
            <person name="Wang L."/>
            <person name="Yu S."/>
            <person name="Wang B."/>
            <person name="Wei J."/>
            <person name="Song S."/>
            <person name="Lu X."/>
            <person name="Gao Z."/>
            <person name="Gu W."/>
            <person name="Deng X."/>
            <person name="Ma D."/>
            <person name="Wang S."/>
            <person name="Liang W."/>
            <person name="Fang L."/>
            <person name="Cai C."/>
            <person name="Zhu X."/>
            <person name="Zhou B."/>
            <person name="Zhang Y."/>
            <person name="Chen Z."/>
            <person name="Xu S."/>
            <person name="Zhu R."/>
            <person name="Wang S."/>
            <person name="Zhang T."/>
            <person name="Zhao G."/>
        </authorList>
    </citation>
    <scope>NUCLEOTIDE SEQUENCE [LARGE SCALE GENOMIC DNA]</scope>
    <source>
        <strain evidence="2">cv. Xinhai21</strain>
        <tissue evidence="1">Leaf</tissue>
    </source>
</reference>
<dbReference type="AlphaFoldDB" id="A0A2P5X4I7"/>
<protein>
    <submittedName>
        <fullName evidence="1">Uncharacterized protein</fullName>
    </submittedName>
</protein>
<proteinExistence type="predicted"/>
<accession>A0A2P5X4I7</accession>
<evidence type="ECO:0000313" key="2">
    <source>
        <dbReference type="Proteomes" id="UP000239757"/>
    </source>
</evidence>